<dbReference type="AlphaFoldDB" id="B4VQI2"/>
<organism evidence="1 2">
    <name type="scientific">Coleofasciculus chthonoplastes PCC 7420</name>
    <dbReference type="NCBI Taxonomy" id="118168"/>
    <lineage>
        <taxon>Bacteria</taxon>
        <taxon>Bacillati</taxon>
        <taxon>Cyanobacteriota</taxon>
        <taxon>Cyanophyceae</taxon>
        <taxon>Coleofasciculales</taxon>
        <taxon>Coleofasciculaceae</taxon>
        <taxon>Coleofasciculus</taxon>
    </lineage>
</organism>
<name>B4VQI2_9CYAN</name>
<dbReference type="InterPro" id="IPR040837">
    <property type="entry name" value="Bact_RF_family7"/>
</dbReference>
<dbReference type="STRING" id="118168.MC7420_6410"/>
<dbReference type="eggNOG" id="COG1503">
    <property type="taxonomic scope" value="Bacteria"/>
</dbReference>
<dbReference type="EMBL" id="DS989848">
    <property type="protein sequence ID" value="EDX75755.1"/>
    <property type="molecule type" value="Genomic_DNA"/>
</dbReference>
<keyword evidence="2" id="KW-1185">Reference proteome</keyword>
<protein>
    <submittedName>
        <fullName evidence="1">Uncharacterized protein</fullName>
    </submittedName>
</protein>
<evidence type="ECO:0000313" key="1">
    <source>
        <dbReference type="EMBL" id="EDX75755.1"/>
    </source>
</evidence>
<gene>
    <name evidence="1" type="ORF">MC7420_6410</name>
</gene>
<dbReference type="RefSeq" id="WP_006100893.1">
    <property type="nucleotide sequence ID" value="NZ_DS989848.1"/>
</dbReference>
<accession>B4VQI2</accession>
<evidence type="ECO:0000313" key="2">
    <source>
        <dbReference type="Proteomes" id="UP000003835"/>
    </source>
</evidence>
<proteinExistence type="predicted"/>
<dbReference type="Proteomes" id="UP000003835">
    <property type="component" value="Unassembled WGS sequence"/>
</dbReference>
<reference evidence="1 2" key="1">
    <citation type="submission" date="2008-07" db="EMBL/GenBank/DDBJ databases">
        <authorList>
            <person name="Tandeau de Marsac N."/>
            <person name="Ferriera S."/>
            <person name="Johnson J."/>
            <person name="Kravitz S."/>
            <person name="Beeson K."/>
            <person name="Sutton G."/>
            <person name="Rogers Y.-H."/>
            <person name="Friedman R."/>
            <person name="Frazier M."/>
            <person name="Venter J.C."/>
        </authorList>
    </citation>
    <scope>NUCLEOTIDE SEQUENCE [LARGE SCALE GENOMIC DNA]</scope>
    <source>
        <strain evidence="1 2">PCC 7420</strain>
    </source>
</reference>
<sequence length="275" mass="31601">MPTHTADPEIQQDPIRFKNLRGKAEAQLVEKGMRPADAQELLNSAKELDRGEFWRHQNHGLALFAAPNFFRYYRLPLDFEELVVVSDQFHLKPLMPLLTGDGRFYLLALSQNQVRLLEGTRDRIREIQPENIDNLPESLMSVLQYEDTENQTQFMSSETYSPGGLPGSDPGTMHGRGVDEDQENQIIRFFSQVNQGIQEFLPDETVPLVLAGVEYLLPIYKRVNSYPHLLDEGITGNPELSKPEDLHTQAWAIVQPKFQQAEKDAIDRRARIFWK</sequence>
<dbReference type="HOGENOM" id="CLU_044180_2_0_3"/>
<dbReference type="Pfam" id="PF18849">
    <property type="entry name" value="baeRF_family7"/>
    <property type="match status" value="1"/>
</dbReference>